<gene>
    <name evidence="2" type="ORF">J1605_020688</name>
</gene>
<proteinExistence type="predicted"/>
<evidence type="ECO:0000313" key="3">
    <source>
        <dbReference type="Proteomes" id="UP001159641"/>
    </source>
</evidence>
<organism evidence="2 3">
    <name type="scientific">Eschrichtius robustus</name>
    <name type="common">California gray whale</name>
    <name type="synonym">Eschrichtius gibbosus</name>
    <dbReference type="NCBI Taxonomy" id="9764"/>
    <lineage>
        <taxon>Eukaryota</taxon>
        <taxon>Metazoa</taxon>
        <taxon>Chordata</taxon>
        <taxon>Craniata</taxon>
        <taxon>Vertebrata</taxon>
        <taxon>Euteleostomi</taxon>
        <taxon>Mammalia</taxon>
        <taxon>Eutheria</taxon>
        <taxon>Laurasiatheria</taxon>
        <taxon>Artiodactyla</taxon>
        <taxon>Whippomorpha</taxon>
        <taxon>Cetacea</taxon>
        <taxon>Mysticeti</taxon>
        <taxon>Eschrichtiidae</taxon>
        <taxon>Eschrichtius</taxon>
    </lineage>
</organism>
<name>A0AB34HJ67_ESCRO</name>
<feature type="compositionally biased region" description="Basic and acidic residues" evidence="1">
    <location>
        <begin position="37"/>
        <end position="50"/>
    </location>
</feature>
<reference evidence="2 3" key="1">
    <citation type="submission" date="2022-11" db="EMBL/GenBank/DDBJ databases">
        <title>Whole genome sequence of Eschrichtius robustus ER-17-0199.</title>
        <authorList>
            <person name="Bruniche-Olsen A."/>
            <person name="Black A.N."/>
            <person name="Fields C.J."/>
            <person name="Walden K."/>
            <person name="Dewoody J.A."/>
        </authorList>
    </citation>
    <scope>NUCLEOTIDE SEQUENCE [LARGE SCALE GENOMIC DNA]</scope>
    <source>
        <strain evidence="2">ER-17-0199</strain>
        <tissue evidence="2">Blubber</tissue>
    </source>
</reference>
<evidence type="ECO:0000256" key="1">
    <source>
        <dbReference type="SAM" id="MobiDB-lite"/>
    </source>
</evidence>
<evidence type="ECO:0000313" key="2">
    <source>
        <dbReference type="EMBL" id="KAJ8791248.1"/>
    </source>
</evidence>
<dbReference type="EMBL" id="JAIQCJ010001303">
    <property type="protein sequence ID" value="KAJ8791248.1"/>
    <property type="molecule type" value="Genomic_DNA"/>
</dbReference>
<comment type="caution">
    <text evidence="2">The sequence shown here is derived from an EMBL/GenBank/DDBJ whole genome shotgun (WGS) entry which is preliminary data.</text>
</comment>
<keyword evidence="3" id="KW-1185">Reference proteome</keyword>
<protein>
    <submittedName>
        <fullName evidence="2">Uncharacterized protein</fullName>
    </submittedName>
</protein>
<sequence length="119" mass="13551">MPGLEGNISAHRSRLIVIIPTVRGYERFPPASSFLPHRKETGKGRTERRQSPGKLGTVEPKEIQELRSENQDERLLMPWASLVAQWLRICLPMQGTRVRALVWEDPTCRGAIRPVSHNC</sequence>
<accession>A0AB34HJ67</accession>
<feature type="region of interest" description="Disordered" evidence="1">
    <location>
        <begin position="28"/>
        <end position="59"/>
    </location>
</feature>
<dbReference type="AlphaFoldDB" id="A0AB34HJ67"/>
<dbReference type="Proteomes" id="UP001159641">
    <property type="component" value="Unassembled WGS sequence"/>
</dbReference>